<dbReference type="Gene3D" id="3.40.190.10">
    <property type="entry name" value="Periplasmic binding protein-like II"/>
    <property type="match status" value="2"/>
</dbReference>
<dbReference type="SUPFAM" id="SSF53850">
    <property type="entry name" value="Periplasmic binding protein-like II"/>
    <property type="match status" value="1"/>
</dbReference>
<evidence type="ECO:0000256" key="1">
    <source>
        <dbReference type="ARBA" id="ARBA00009437"/>
    </source>
</evidence>
<dbReference type="GO" id="GO:0006355">
    <property type="term" value="P:regulation of DNA-templated transcription"/>
    <property type="evidence" value="ECO:0007669"/>
    <property type="project" value="TreeGrafter"/>
</dbReference>
<dbReference type="PANTHER" id="PTHR30126">
    <property type="entry name" value="HTH-TYPE TRANSCRIPTIONAL REGULATOR"/>
    <property type="match status" value="1"/>
</dbReference>
<dbReference type="InterPro" id="IPR005119">
    <property type="entry name" value="LysR_subst-bd"/>
</dbReference>
<dbReference type="KEGG" id="bsto:C0V70_07615"/>
<evidence type="ECO:0000256" key="2">
    <source>
        <dbReference type="ARBA" id="ARBA00023015"/>
    </source>
</evidence>
<organism evidence="5 6">
    <name type="scientific">Bacteriovorax stolpii</name>
    <name type="common">Bdellovibrio stolpii</name>
    <dbReference type="NCBI Taxonomy" id="960"/>
    <lineage>
        <taxon>Bacteria</taxon>
        <taxon>Pseudomonadati</taxon>
        <taxon>Bdellovibrionota</taxon>
        <taxon>Bacteriovoracia</taxon>
        <taxon>Bacteriovoracales</taxon>
        <taxon>Bacteriovoracaceae</taxon>
        <taxon>Bacteriovorax</taxon>
    </lineage>
</organism>
<reference evidence="5 6" key="1">
    <citation type="submission" date="2018-01" db="EMBL/GenBank/DDBJ databases">
        <title>Complete genome sequence of Bacteriovorax stolpii DSM12778.</title>
        <authorList>
            <person name="Tang B."/>
            <person name="Chang J."/>
        </authorList>
    </citation>
    <scope>NUCLEOTIDE SEQUENCE [LARGE SCALE GENOMIC DNA]</scope>
    <source>
        <strain evidence="5 6">DSM 12778</strain>
    </source>
</reference>
<evidence type="ECO:0000313" key="6">
    <source>
        <dbReference type="Proteomes" id="UP000235584"/>
    </source>
</evidence>
<dbReference type="GO" id="GO:0000976">
    <property type="term" value="F:transcription cis-regulatory region binding"/>
    <property type="evidence" value="ECO:0007669"/>
    <property type="project" value="TreeGrafter"/>
</dbReference>
<accession>A0A2K9NR19</accession>
<dbReference type="Pfam" id="PF03466">
    <property type="entry name" value="LysR_substrate"/>
    <property type="match status" value="1"/>
</dbReference>
<dbReference type="Proteomes" id="UP000235584">
    <property type="component" value="Chromosome"/>
</dbReference>
<protein>
    <submittedName>
        <fullName evidence="5">Uncharacterized protein</fullName>
    </submittedName>
</protein>
<dbReference type="PANTHER" id="PTHR30126:SF40">
    <property type="entry name" value="HTH-TYPE TRANSCRIPTIONAL REGULATOR GLTR"/>
    <property type="match status" value="1"/>
</dbReference>
<name>A0A2K9NR19_BACTC</name>
<evidence type="ECO:0000256" key="4">
    <source>
        <dbReference type="ARBA" id="ARBA00023163"/>
    </source>
</evidence>
<comment type="similarity">
    <text evidence="1">Belongs to the LysR transcriptional regulatory family.</text>
</comment>
<dbReference type="EMBL" id="CP025704">
    <property type="protein sequence ID" value="AUN97976.1"/>
    <property type="molecule type" value="Genomic_DNA"/>
</dbReference>
<proteinExistence type="inferred from homology"/>
<keyword evidence="3" id="KW-0238">DNA-binding</keyword>
<keyword evidence="4" id="KW-0804">Transcription</keyword>
<keyword evidence="6" id="KW-1185">Reference proteome</keyword>
<evidence type="ECO:0000313" key="5">
    <source>
        <dbReference type="EMBL" id="AUN97976.1"/>
    </source>
</evidence>
<dbReference type="RefSeq" id="WP_102243269.1">
    <property type="nucleotide sequence ID" value="NZ_CP025704.1"/>
</dbReference>
<evidence type="ECO:0000256" key="3">
    <source>
        <dbReference type="ARBA" id="ARBA00023125"/>
    </source>
</evidence>
<dbReference type="AlphaFoldDB" id="A0A2K9NR19"/>
<dbReference type="CDD" id="cd05466">
    <property type="entry name" value="PBP2_LTTR_substrate"/>
    <property type="match status" value="1"/>
</dbReference>
<gene>
    <name evidence="5" type="ORF">C0V70_07615</name>
</gene>
<keyword evidence="2" id="KW-0805">Transcription regulation</keyword>
<sequence length="281" mass="31779">MENFTISPDDCLILRAFKEASSLREAAKILNCDPAGLQRKTQRISEDYGLIQKIDGRWGLTDSGLALVGWVEESIAAQKKVMQGQSTIRIASTMWLVEQFLIPHLSFFPTKAHLNISTPGGDIENHLITGACDFVIVCHPPEDPAIAHKQLFKEEWLVVTPVSWKTKGQKLSIDALMKKPFIRHEQMNPDIFSFSDLSAQTVLTVDSLIGVRSAVLNGVGWSVVPKILVHDLLKEKKIALVEHEIEMDRKMCVWWLRRRTDSKKLSTQVCQFLQTAYDKLK</sequence>